<dbReference type="EMBL" id="MEUM01000016">
    <property type="protein sequence ID" value="OGC43546.1"/>
    <property type="molecule type" value="Genomic_DNA"/>
</dbReference>
<name>A0A1F4UF42_UNCW3</name>
<dbReference type="Proteomes" id="UP000177025">
    <property type="component" value="Unassembled WGS sequence"/>
</dbReference>
<evidence type="ECO:0000313" key="1">
    <source>
        <dbReference type="EMBL" id="OGC43546.1"/>
    </source>
</evidence>
<gene>
    <name evidence="1" type="ORF">A2Y85_07595</name>
</gene>
<dbReference type="InterPro" id="IPR043519">
    <property type="entry name" value="NT_sf"/>
</dbReference>
<evidence type="ECO:0000313" key="2">
    <source>
        <dbReference type="Proteomes" id="UP000177025"/>
    </source>
</evidence>
<proteinExistence type="predicted"/>
<sequence length="251" mass="29571">MIQSPILKVLFTFQKYRVKSLLIGGQACIIYGAAEFSRDTDFVILCETDNLTRLKQALKTLKARNIYVPPLSKAFLDKGHACHFRCYASAVKNLRIDIFSKMRGCSDFSTLWENRFTVKFPDRQKVEVIGLLDLVQGKKTQRDKDWVMLKRLVENDIYLTRKPSSKKIRWWLTVCRNPDTLIRLVKRYRGYAKHAITARPLLKAALKNKTALLQKLLLQEEKKEREKDKKYWAPLRRELERLRHKKTKSIE</sequence>
<organism evidence="1 2">
    <name type="scientific">candidate division WOR-3 bacterium RBG_13_43_14</name>
    <dbReference type="NCBI Taxonomy" id="1802590"/>
    <lineage>
        <taxon>Bacteria</taxon>
        <taxon>Bacteria division WOR-3</taxon>
    </lineage>
</organism>
<reference evidence="1 2" key="1">
    <citation type="journal article" date="2016" name="Nat. Commun.">
        <title>Thousands of microbial genomes shed light on interconnected biogeochemical processes in an aquifer system.</title>
        <authorList>
            <person name="Anantharaman K."/>
            <person name="Brown C.T."/>
            <person name="Hug L.A."/>
            <person name="Sharon I."/>
            <person name="Castelle C.J."/>
            <person name="Probst A.J."/>
            <person name="Thomas B.C."/>
            <person name="Singh A."/>
            <person name="Wilkins M.J."/>
            <person name="Karaoz U."/>
            <person name="Brodie E.L."/>
            <person name="Williams K.H."/>
            <person name="Hubbard S.S."/>
            <person name="Banfield J.F."/>
        </authorList>
    </citation>
    <scope>NUCLEOTIDE SEQUENCE [LARGE SCALE GENOMIC DNA]</scope>
</reference>
<accession>A0A1F4UF42</accession>
<dbReference type="SUPFAM" id="SSF81301">
    <property type="entry name" value="Nucleotidyltransferase"/>
    <property type="match status" value="1"/>
</dbReference>
<dbReference type="AlphaFoldDB" id="A0A1F4UF42"/>
<comment type="caution">
    <text evidence="1">The sequence shown here is derived from an EMBL/GenBank/DDBJ whole genome shotgun (WGS) entry which is preliminary data.</text>
</comment>
<protein>
    <submittedName>
        <fullName evidence="1">Uncharacterized protein</fullName>
    </submittedName>
</protein>